<name>A0A8R7UBV6_TRIUA</name>
<dbReference type="Gramene" id="TuG1812G0400002995.01.T01">
    <property type="protein sequence ID" value="TuG1812G0400002995.01.T01.cds445236"/>
    <property type="gene ID" value="TuG1812G0400002995.01"/>
</dbReference>
<dbReference type="PROSITE" id="PS50097">
    <property type="entry name" value="BTB"/>
    <property type="match status" value="1"/>
</dbReference>
<reference evidence="3" key="2">
    <citation type="submission" date="2018-03" db="EMBL/GenBank/DDBJ databases">
        <title>The Triticum urartu genome reveals the dynamic nature of wheat genome evolution.</title>
        <authorList>
            <person name="Ling H."/>
            <person name="Ma B."/>
            <person name="Shi X."/>
            <person name="Liu H."/>
            <person name="Dong L."/>
            <person name="Sun H."/>
            <person name="Cao Y."/>
            <person name="Gao Q."/>
            <person name="Zheng S."/>
            <person name="Li Y."/>
            <person name="Yu Y."/>
            <person name="Du H."/>
            <person name="Qi M."/>
            <person name="Li Y."/>
            <person name="Yu H."/>
            <person name="Cui Y."/>
            <person name="Wang N."/>
            <person name="Chen C."/>
            <person name="Wu H."/>
            <person name="Zhao Y."/>
            <person name="Zhang J."/>
            <person name="Li Y."/>
            <person name="Zhou W."/>
            <person name="Zhang B."/>
            <person name="Hu W."/>
            <person name="Eijk M."/>
            <person name="Tang J."/>
            <person name="Witsenboer H."/>
            <person name="Zhao S."/>
            <person name="Li Z."/>
            <person name="Zhang A."/>
            <person name="Wang D."/>
            <person name="Liang C."/>
        </authorList>
    </citation>
    <scope>NUCLEOTIDE SEQUENCE [LARGE SCALE GENOMIC DNA]</scope>
    <source>
        <strain evidence="3">cv. G1812</strain>
    </source>
</reference>
<organism evidence="3 4">
    <name type="scientific">Triticum urartu</name>
    <name type="common">Red wild einkorn</name>
    <name type="synonym">Crithodium urartu</name>
    <dbReference type="NCBI Taxonomy" id="4572"/>
    <lineage>
        <taxon>Eukaryota</taxon>
        <taxon>Viridiplantae</taxon>
        <taxon>Streptophyta</taxon>
        <taxon>Embryophyta</taxon>
        <taxon>Tracheophyta</taxon>
        <taxon>Spermatophyta</taxon>
        <taxon>Magnoliopsida</taxon>
        <taxon>Liliopsida</taxon>
        <taxon>Poales</taxon>
        <taxon>Poaceae</taxon>
        <taxon>BOP clade</taxon>
        <taxon>Pooideae</taxon>
        <taxon>Triticodae</taxon>
        <taxon>Triticeae</taxon>
        <taxon>Triticinae</taxon>
        <taxon>Triticum</taxon>
    </lineage>
</organism>
<dbReference type="Proteomes" id="UP000015106">
    <property type="component" value="Chromosome 4"/>
</dbReference>
<keyword evidence="4" id="KW-1185">Reference proteome</keyword>
<dbReference type="Gene3D" id="3.30.710.10">
    <property type="entry name" value="Potassium Channel Kv1.1, Chain A"/>
    <property type="match status" value="1"/>
</dbReference>
<reference evidence="4" key="1">
    <citation type="journal article" date="2013" name="Nature">
        <title>Draft genome of the wheat A-genome progenitor Triticum urartu.</title>
        <authorList>
            <person name="Ling H.Q."/>
            <person name="Zhao S."/>
            <person name="Liu D."/>
            <person name="Wang J."/>
            <person name="Sun H."/>
            <person name="Zhang C."/>
            <person name="Fan H."/>
            <person name="Li D."/>
            <person name="Dong L."/>
            <person name="Tao Y."/>
            <person name="Gao C."/>
            <person name="Wu H."/>
            <person name="Li Y."/>
            <person name="Cui Y."/>
            <person name="Guo X."/>
            <person name="Zheng S."/>
            <person name="Wang B."/>
            <person name="Yu K."/>
            <person name="Liang Q."/>
            <person name="Yang W."/>
            <person name="Lou X."/>
            <person name="Chen J."/>
            <person name="Feng M."/>
            <person name="Jian J."/>
            <person name="Zhang X."/>
            <person name="Luo G."/>
            <person name="Jiang Y."/>
            <person name="Liu J."/>
            <person name="Wang Z."/>
            <person name="Sha Y."/>
            <person name="Zhang B."/>
            <person name="Wu H."/>
            <person name="Tang D."/>
            <person name="Shen Q."/>
            <person name="Xue P."/>
            <person name="Zou S."/>
            <person name="Wang X."/>
            <person name="Liu X."/>
            <person name="Wang F."/>
            <person name="Yang Y."/>
            <person name="An X."/>
            <person name="Dong Z."/>
            <person name="Zhang K."/>
            <person name="Zhang X."/>
            <person name="Luo M.C."/>
            <person name="Dvorak J."/>
            <person name="Tong Y."/>
            <person name="Wang J."/>
            <person name="Yang H."/>
            <person name="Li Z."/>
            <person name="Wang D."/>
            <person name="Zhang A."/>
            <person name="Wang J."/>
        </authorList>
    </citation>
    <scope>NUCLEOTIDE SEQUENCE</scope>
    <source>
        <strain evidence="4">cv. G1812</strain>
    </source>
</reference>
<dbReference type="InterPro" id="IPR000210">
    <property type="entry name" value="BTB/POZ_dom"/>
</dbReference>
<dbReference type="AlphaFoldDB" id="A0A8R7UBV6"/>
<feature type="domain" description="BTB" evidence="2">
    <location>
        <begin position="47"/>
        <end position="69"/>
    </location>
</feature>
<proteinExistence type="predicted"/>
<accession>A0A8R7UBV6</accession>
<sequence length="69" mass="7778">MKITCRRITPNLCVVVSEDNVPIEYVDVPAPNWPEHFRDLLLSELGADVRFRVGGETFPAHRCVLAARS</sequence>
<dbReference type="PANTHER" id="PTHR26379">
    <property type="entry name" value="BTB/POZ AND MATH DOMAIN-CONTAINING PROTEIN 1"/>
    <property type="match status" value="1"/>
</dbReference>
<dbReference type="GO" id="GO:0016567">
    <property type="term" value="P:protein ubiquitination"/>
    <property type="evidence" value="ECO:0007669"/>
    <property type="project" value="InterPro"/>
</dbReference>
<dbReference type="PANTHER" id="PTHR26379:SF187">
    <property type="entry name" value="OS07G0655300 PROTEIN"/>
    <property type="match status" value="1"/>
</dbReference>
<evidence type="ECO:0000259" key="2">
    <source>
        <dbReference type="PROSITE" id="PS50097"/>
    </source>
</evidence>
<evidence type="ECO:0000313" key="3">
    <source>
        <dbReference type="EnsemblPlants" id="TuG1812G0400002995.01.T01.cds445236"/>
    </source>
</evidence>
<evidence type="ECO:0000256" key="1">
    <source>
        <dbReference type="ARBA" id="ARBA00004906"/>
    </source>
</evidence>
<evidence type="ECO:0000313" key="4">
    <source>
        <dbReference type="Proteomes" id="UP000015106"/>
    </source>
</evidence>
<dbReference type="InterPro" id="IPR011333">
    <property type="entry name" value="SKP1/BTB/POZ_sf"/>
</dbReference>
<reference evidence="3" key="3">
    <citation type="submission" date="2022-06" db="UniProtKB">
        <authorList>
            <consortium name="EnsemblPlants"/>
        </authorList>
    </citation>
    <scope>IDENTIFICATION</scope>
</reference>
<dbReference type="SUPFAM" id="SSF54695">
    <property type="entry name" value="POZ domain"/>
    <property type="match status" value="1"/>
</dbReference>
<protein>
    <recommendedName>
        <fullName evidence="2">BTB domain-containing protein</fullName>
    </recommendedName>
</protein>
<dbReference type="Pfam" id="PF00651">
    <property type="entry name" value="BTB"/>
    <property type="match status" value="1"/>
</dbReference>
<comment type="pathway">
    <text evidence="1">Protein modification; protein ubiquitination.</text>
</comment>
<dbReference type="EnsemblPlants" id="TuG1812G0400002995.01.T01">
    <property type="protein sequence ID" value="TuG1812G0400002995.01.T01.cds445236"/>
    <property type="gene ID" value="TuG1812G0400002995.01"/>
</dbReference>
<dbReference type="InterPro" id="IPR045005">
    <property type="entry name" value="BPM1-6"/>
</dbReference>